<feature type="transmembrane region" description="Helical" evidence="7">
    <location>
        <begin position="51"/>
        <end position="80"/>
    </location>
</feature>
<accession>F8F7P0</accession>
<feature type="transmembrane region" description="Helical" evidence="7">
    <location>
        <begin position="322"/>
        <end position="343"/>
    </location>
</feature>
<feature type="transmembrane region" description="Helical" evidence="7">
    <location>
        <begin position="195"/>
        <end position="221"/>
    </location>
</feature>
<evidence type="ECO:0000313" key="8">
    <source>
        <dbReference type="EMBL" id="AEI39525.1"/>
    </source>
</evidence>
<feature type="transmembrane region" description="Helical" evidence="7">
    <location>
        <begin position="92"/>
        <end position="116"/>
    </location>
</feature>
<keyword evidence="3" id="KW-1003">Cell membrane</keyword>
<feature type="transmembrane region" description="Helical" evidence="7">
    <location>
        <begin position="21"/>
        <end position="39"/>
    </location>
</feature>
<dbReference type="AlphaFoldDB" id="F8F7P0"/>
<dbReference type="InterPro" id="IPR048279">
    <property type="entry name" value="MdtK-like"/>
</dbReference>
<dbReference type="EMBL" id="CP002869">
    <property type="protein sequence ID" value="AEI39525.1"/>
    <property type="molecule type" value="Genomic_DNA"/>
</dbReference>
<dbReference type="KEGG" id="pms:KNP414_00935"/>
<dbReference type="PANTHER" id="PTHR42925">
    <property type="entry name" value="MULTIDRUG AND TOXIN EFFLUX PROTEIN MATE FAMILY"/>
    <property type="match status" value="1"/>
</dbReference>
<dbReference type="GO" id="GO:0005886">
    <property type="term" value="C:plasma membrane"/>
    <property type="evidence" value="ECO:0007669"/>
    <property type="project" value="UniProtKB-SubCell"/>
</dbReference>
<name>F8F7P0_PAEMK</name>
<dbReference type="PANTHER" id="PTHR42925:SF2">
    <property type="entry name" value="NA+ DRIVEN MULTIDRUG EFFLUX PUMP"/>
    <property type="match status" value="1"/>
</dbReference>
<evidence type="ECO:0000313" key="9">
    <source>
        <dbReference type="Proteomes" id="UP000006620"/>
    </source>
</evidence>
<dbReference type="PIRSF" id="PIRSF006603">
    <property type="entry name" value="DinF"/>
    <property type="match status" value="1"/>
</dbReference>
<reference evidence="8 9" key="2">
    <citation type="journal article" date="2013" name="Genome Announc.">
        <title>Genome Sequence of Growth-Improving Paenibacillus mucilaginosus Strain KNP414.</title>
        <authorList>
            <person name="Lu J.J."/>
            <person name="Wang J.F."/>
            <person name="Hu X.F."/>
        </authorList>
    </citation>
    <scope>NUCLEOTIDE SEQUENCE [LARGE SCALE GENOMIC DNA]</scope>
    <source>
        <strain evidence="8 9">KNP414</strain>
    </source>
</reference>
<feature type="transmembrane region" description="Helical" evidence="7">
    <location>
        <begin position="170"/>
        <end position="189"/>
    </location>
</feature>
<dbReference type="GO" id="GO:0015297">
    <property type="term" value="F:antiporter activity"/>
    <property type="evidence" value="ECO:0007669"/>
    <property type="project" value="InterPro"/>
</dbReference>
<keyword evidence="6 7" id="KW-0472">Membrane</keyword>
<organism evidence="8 9">
    <name type="scientific">Paenibacillus mucilaginosus (strain KNP414)</name>
    <dbReference type="NCBI Taxonomy" id="1036673"/>
    <lineage>
        <taxon>Bacteria</taxon>
        <taxon>Bacillati</taxon>
        <taxon>Bacillota</taxon>
        <taxon>Bacilli</taxon>
        <taxon>Bacillales</taxon>
        <taxon>Paenibacillaceae</taxon>
        <taxon>Paenibacillus</taxon>
    </lineage>
</organism>
<sequence length="463" mass="50376">MFREKASPPDNETKRIPSLWILTWPIFIEMFLQFLLGTADTLMVSRISDDAVAVVGISTQLFNAMTILFMTVAGGAGVLIAQKLGAQRPEEARTIAVMAAKISVGIGLAMSALLFFGAEPIARLMQLEEKLIPLAVTYISIVGGGMVLTAAMAILSTAVRNTGNTRSPMYIAIGMNVIHLVLNYGFIFGELGLPAWGLTGVAISTLVSRLLGTLVLAYVFLHAFHRRIGWADLRLFDRPLFREVLKIGWPMGVNMASWVFSQLLLFSFVAMLGAAELAARTYMNTLESFCFILGNSLAMAAQIRVAHLYGAGMRKEANRSAFSALWIGLALVMINALLLFVLGDRILPLFTADAAIIAIGVSLLGLNLALQPFKMLNMAMNGALTAIGDTRYMMTIGLFSIWLVATGLGYYLSIPLGLGIHGIYIAMISDELIRGVLMLRRWKLLQQPAPLAQPRNESLMIQG</sequence>
<keyword evidence="4 7" id="KW-0812">Transmembrane</keyword>
<feature type="transmembrane region" description="Helical" evidence="7">
    <location>
        <begin position="349"/>
        <end position="370"/>
    </location>
</feature>
<feature type="transmembrane region" description="Helical" evidence="7">
    <location>
        <begin position="281"/>
        <end position="301"/>
    </location>
</feature>
<gene>
    <name evidence="8" type="ordered locus">KNP414_00935</name>
</gene>
<evidence type="ECO:0000256" key="6">
    <source>
        <dbReference type="ARBA" id="ARBA00023136"/>
    </source>
</evidence>
<reference evidence="9" key="1">
    <citation type="submission" date="2011-06" db="EMBL/GenBank/DDBJ databases">
        <title>Complete genome sequence of Paenibacillus mucilaginosus KNP414.</title>
        <authorList>
            <person name="Wang J."/>
            <person name="Hu S."/>
            <person name="Hu X."/>
            <person name="Zhang B."/>
            <person name="Dong D."/>
            <person name="Zhang S."/>
            <person name="Zhao K."/>
            <person name="Wu D."/>
        </authorList>
    </citation>
    <scope>NUCLEOTIDE SEQUENCE [LARGE SCALE GENOMIC DNA]</scope>
    <source>
        <strain evidence="9">KNP414</strain>
    </source>
</reference>
<evidence type="ECO:0000256" key="7">
    <source>
        <dbReference type="SAM" id="Phobius"/>
    </source>
</evidence>
<dbReference type="InterPro" id="IPR002528">
    <property type="entry name" value="MATE_fam"/>
</dbReference>
<dbReference type="Pfam" id="PF01554">
    <property type="entry name" value="MatE"/>
    <property type="match status" value="2"/>
</dbReference>
<dbReference type="GO" id="GO:0042910">
    <property type="term" value="F:xenobiotic transmembrane transporter activity"/>
    <property type="evidence" value="ECO:0007669"/>
    <property type="project" value="InterPro"/>
</dbReference>
<dbReference type="PATRIC" id="fig|1036673.3.peg.837"/>
<evidence type="ECO:0000256" key="1">
    <source>
        <dbReference type="ARBA" id="ARBA00004651"/>
    </source>
</evidence>
<evidence type="ECO:0000256" key="4">
    <source>
        <dbReference type="ARBA" id="ARBA00022692"/>
    </source>
</evidence>
<dbReference type="HOGENOM" id="CLU_012893_5_3_9"/>
<keyword evidence="5 7" id="KW-1133">Transmembrane helix</keyword>
<dbReference type="RefSeq" id="WP_013914689.1">
    <property type="nucleotide sequence ID" value="NC_015690.1"/>
</dbReference>
<feature type="transmembrane region" description="Helical" evidence="7">
    <location>
        <begin position="255"/>
        <end position="275"/>
    </location>
</feature>
<feature type="transmembrane region" description="Helical" evidence="7">
    <location>
        <begin position="136"/>
        <end position="158"/>
    </location>
</feature>
<dbReference type="NCBIfam" id="TIGR00797">
    <property type="entry name" value="matE"/>
    <property type="match status" value="1"/>
</dbReference>
<keyword evidence="2" id="KW-0813">Transport</keyword>
<evidence type="ECO:0000256" key="5">
    <source>
        <dbReference type="ARBA" id="ARBA00022989"/>
    </source>
</evidence>
<evidence type="ECO:0000256" key="3">
    <source>
        <dbReference type="ARBA" id="ARBA00022475"/>
    </source>
</evidence>
<dbReference type="InterPro" id="IPR047135">
    <property type="entry name" value="YsiQ"/>
</dbReference>
<evidence type="ECO:0000256" key="2">
    <source>
        <dbReference type="ARBA" id="ARBA00022448"/>
    </source>
</evidence>
<protein>
    <submittedName>
        <fullName evidence="8">MATE efflux family protein</fullName>
    </submittedName>
</protein>
<proteinExistence type="predicted"/>
<dbReference type="CDD" id="cd13134">
    <property type="entry name" value="MATE_like_8"/>
    <property type="match status" value="1"/>
</dbReference>
<comment type="subcellular location">
    <subcellularLocation>
        <location evidence="1">Cell membrane</location>
        <topology evidence="1">Multi-pass membrane protein</topology>
    </subcellularLocation>
</comment>
<dbReference type="Proteomes" id="UP000006620">
    <property type="component" value="Chromosome"/>
</dbReference>
<feature type="transmembrane region" description="Helical" evidence="7">
    <location>
        <begin position="391"/>
        <end position="412"/>
    </location>
</feature>